<gene>
    <name evidence="1" type="ORF">NCTC10135_00948</name>
</gene>
<protein>
    <submittedName>
        <fullName evidence="1">Mycoplasma protein of uncharacterized function, DUF285</fullName>
    </submittedName>
</protein>
<name>A0A3B0PAR1_9BACT</name>
<dbReference type="AlphaFoldDB" id="A0A3B0PAR1"/>
<dbReference type="InterPro" id="IPR005046">
    <property type="entry name" value="DUF285"/>
</dbReference>
<evidence type="ECO:0000313" key="2">
    <source>
        <dbReference type="Proteomes" id="UP000259864"/>
    </source>
</evidence>
<organism evidence="1 2">
    <name type="scientific">Metamycoplasma alkalescens</name>
    <dbReference type="NCBI Taxonomy" id="45363"/>
    <lineage>
        <taxon>Bacteria</taxon>
        <taxon>Bacillati</taxon>
        <taxon>Mycoplasmatota</taxon>
        <taxon>Mycoplasmoidales</taxon>
        <taxon>Metamycoplasmataceae</taxon>
        <taxon>Metamycoplasma</taxon>
    </lineage>
</organism>
<reference evidence="2" key="1">
    <citation type="submission" date="2018-06" db="EMBL/GenBank/DDBJ databases">
        <authorList>
            <consortium name="Pathogen Informatics"/>
        </authorList>
    </citation>
    <scope>NUCLEOTIDE SEQUENCE [LARGE SCALE GENOMIC DNA]</scope>
    <source>
        <strain evidence="2">NCTC10135</strain>
    </source>
</reference>
<evidence type="ECO:0000313" key="1">
    <source>
        <dbReference type="EMBL" id="SYV90424.1"/>
    </source>
</evidence>
<dbReference type="KEGG" id="mala:NCTC10135_00948"/>
<dbReference type="Pfam" id="PF03382">
    <property type="entry name" value="DUF285"/>
    <property type="match status" value="1"/>
</dbReference>
<dbReference type="Proteomes" id="UP000259864">
    <property type="component" value="Chromosome 1"/>
</dbReference>
<accession>A0A3B0PAR1</accession>
<sequence length="40" mass="4694">MFYDAKSFNSKLNFIDTSKIKNMQGAFQKASKFNQDISNW</sequence>
<feature type="non-terminal residue" evidence="1">
    <location>
        <position position="40"/>
    </location>
</feature>
<proteinExistence type="predicted"/>
<dbReference type="EMBL" id="LS991949">
    <property type="protein sequence ID" value="SYV90424.1"/>
    <property type="molecule type" value="Genomic_DNA"/>
</dbReference>